<name>B8CTU3_SHEPW</name>
<dbReference type="GO" id="GO:0009279">
    <property type="term" value="C:cell outer membrane"/>
    <property type="evidence" value="ECO:0007669"/>
    <property type="project" value="InterPro"/>
</dbReference>
<gene>
    <name evidence="2" type="ordered locus">swp_4701</name>
</gene>
<dbReference type="EMBL" id="CP000472">
    <property type="protein sequence ID" value="ACJ31337.1"/>
    <property type="molecule type" value="Genomic_DNA"/>
</dbReference>
<protein>
    <submittedName>
        <fullName evidence="2">Nucleoside-binding outer membrane protein</fullName>
    </submittedName>
</protein>
<keyword evidence="3" id="KW-1185">Reference proteome</keyword>
<dbReference type="STRING" id="225849.swp_4701"/>
<dbReference type="eggNOG" id="COG3248">
    <property type="taxonomic scope" value="Bacteria"/>
</dbReference>
<dbReference type="Gene3D" id="2.40.230.20">
    <property type="entry name" value="Nucleoside-specific channel-forming protein, Tsx-like"/>
    <property type="match status" value="1"/>
</dbReference>
<reference evidence="2 3" key="1">
    <citation type="journal article" date="2008" name="PLoS ONE">
        <title>Environmental adaptation: genomic analysis of the piezotolerant and psychrotolerant deep-sea iron reducing bacterium Shewanella piezotolerans WP3.</title>
        <authorList>
            <person name="Wang F."/>
            <person name="Wang J."/>
            <person name="Jian H."/>
            <person name="Zhang B."/>
            <person name="Li S."/>
            <person name="Wang F."/>
            <person name="Zeng X."/>
            <person name="Gao L."/>
            <person name="Bartlett D.H."/>
            <person name="Yu J."/>
            <person name="Hu S."/>
            <person name="Xiao X."/>
        </authorList>
    </citation>
    <scope>NUCLEOTIDE SEQUENCE [LARGE SCALE GENOMIC DNA]</scope>
    <source>
        <strain evidence="3">WP3 / JCM 13877</strain>
    </source>
</reference>
<evidence type="ECO:0000313" key="3">
    <source>
        <dbReference type="Proteomes" id="UP000000753"/>
    </source>
</evidence>
<dbReference type="Pfam" id="PF03502">
    <property type="entry name" value="Channel_Tsx"/>
    <property type="match status" value="1"/>
</dbReference>
<evidence type="ECO:0000313" key="2">
    <source>
        <dbReference type="EMBL" id="ACJ31337.1"/>
    </source>
</evidence>
<dbReference type="InterPro" id="IPR036777">
    <property type="entry name" value="Channel_Tsx-like_sf"/>
</dbReference>
<dbReference type="InterPro" id="IPR018013">
    <property type="entry name" value="Channel_Tsx-like"/>
</dbReference>
<accession>B8CTU3</accession>
<dbReference type="KEGG" id="swp:swp_4701"/>
<dbReference type="AlphaFoldDB" id="B8CTU3"/>
<evidence type="ECO:0000256" key="1">
    <source>
        <dbReference type="ARBA" id="ARBA00008728"/>
    </source>
</evidence>
<comment type="similarity">
    <text evidence="1">Belongs to the nucleoside-specific channel-forming outer membrane porin (Tsx) (TC 1.B.10) family.</text>
</comment>
<dbReference type="HOGENOM" id="CLU_072571_0_0_6"/>
<proteinExistence type="inferred from homology"/>
<organism evidence="2 3">
    <name type="scientific">Shewanella piezotolerans (strain WP3 / JCM 13877)</name>
    <dbReference type="NCBI Taxonomy" id="225849"/>
    <lineage>
        <taxon>Bacteria</taxon>
        <taxon>Pseudomonadati</taxon>
        <taxon>Pseudomonadota</taxon>
        <taxon>Gammaproteobacteria</taxon>
        <taxon>Alteromonadales</taxon>
        <taxon>Shewanellaceae</taxon>
        <taxon>Shewanella</taxon>
    </lineage>
</organism>
<sequence length="284" mass="32512">MLCPLINAIKYKSHHRVYRLPNNKQRMLHTKGFEMNKKWLCLALLVSPTAMADNMINWWDASVTALYGDNYDLAPSDSQTTFTFETAGDWKYGDWFAFQDVIYFNGNNGGKDSTTYGEISTHFSAGKILGKEIAIGPISDLSLALTFEEGEGPVKSWLYGLGMDLNVPYFSYFQLNTYRRHATGSDNISDGWQLTPAFRMDFPVGNSNIVFDGFFDWVFATDEDAYETNFHFNPQLKYDLGAVVFGEHKKNKLFVGIEYDYWKNKYGVDGIDQNTYSVIAKYHF</sequence>
<dbReference type="Proteomes" id="UP000000753">
    <property type="component" value="Chromosome"/>
</dbReference>
<dbReference type="SUPFAM" id="SSF111364">
    <property type="entry name" value="Tsx-like channel"/>
    <property type="match status" value="1"/>
</dbReference>